<dbReference type="InterPro" id="IPR001841">
    <property type="entry name" value="Znf_RING"/>
</dbReference>
<gene>
    <name evidence="8" type="ORF">C1H46_001770</name>
</gene>
<dbReference type="GO" id="GO:0008270">
    <property type="term" value="F:zinc ion binding"/>
    <property type="evidence" value="ECO:0007669"/>
    <property type="project" value="UniProtKB-KW"/>
</dbReference>
<protein>
    <recommendedName>
        <fullName evidence="2">RING-type E3 ubiquitin transferase</fullName>
        <ecNumber evidence="2">2.3.2.27</ecNumber>
    </recommendedName>
</protein>
<dbReference type="GO" id="GO:0005737">
    <property type="term" value="C:cytoplasm"/>
    <property type="evidence" value="ECO:0007669"/>
    <property type="project" value="TreeGrafter"/>
</dbReference>
<keyword evidence="9" id="KW-1185">Reference proteome</keyword>
<dbReference type="PANTHER" id="PTHR15710:SF194">
    <property type="entry name" value="RING_U-BOX SUPERFAMILY PROTEIN"/>
    <property type="match status" value="1"/>
</dbReference>
<evidence type="ECO:0000313" key="8">
    <source>
        <dbReference type="EMBL" id="TQE12558.1"/>
    </source>
</evidence>
<sequence>MTCLCHWISHDGRRDVVKHTDDPLNGVDDLISNICHSVKDMLVAGRKKLVVRIKIEKQISTSNQQYDTINIRRDLEHKLKDFLSVLSRSGLLQQPRDEVHSQASMRSAMAYWKEIKSRAAAAGLINDINSASTSHRGNYGVEDVNALLLEISIVMEAASGEYQSSQSRPKPASKVFVEALDAFKITDGVNHVTNAELCVVCLEKILSGEEVTPLPCSHMFHAKCAVQWFKSGHTCPVCRFECPTD</sequence>
<proteinExistence type="predicted"/>
<comment type="catalytic activity">
    <reaction evidence="1">
        <text>S-ubiquitinyl-[E2 ubiquitin-conjugating enzyme]-L-cysteine + [acceptor protein]-L-lysine = [E2 ubiquitin-conjugating enzyme]-L-cysteine + N(6)-ubiquitinyl-[acceptor protein]-L-lysine.</text>
        <dbReference type="EC" id="2.3.2.27"/>
    </reaction>
</comment>
<reference evidence="8 9" key="1">
    <citation type="journal article" date="2019" name="G3 (Bethesda)">
        <title>Sequencing of a Wild Apple (Malus baccata) Genome Unravels the Differences Between Cultivated and Wild Apple Species Regarding Disease Resistance and Cold Tolerance.</title>
        <authorList>
            <person name="Chen X."/>
        </authorList>
    </citation>
    <scope>NUCLEOTIDE SEQUENCE [LARGE SCALE GENOMIC DNA]</scope>
    <source>
        <strain evidence="9">cv. Shandingzi</strain>
        <tissue evidence="8">Leaves</tissue>
    </source>
</reference>
<dbReference type="Gene3D" id="3.30.40.10">
    <property type="entry name" value="Zinc/RING finger domain, C3HC4 (zinc finger)"/>
    <property type="match status" value="1"/>
</dbReference>
<evidence type="ECO:0000256" key="4">
    <source>
        <dbReference type="ARBA" id="ARBA00022771"/>
    </source>
</evidence>
<evidence type="ECO:0000256" key="3">
    <source>
        <dbReference type="ARBA" id="ARBA00022723"/>
    </source>
</evidence>
<dbReference type="Proteomes" id="UP000315295">
    <property type="component" value="Unassembled WGS sequence"/>
</dbReference>
<organism evidence="8 9">
    <name type="scientific">Malus baccata</name>
    <name type="common">Siberian crab apple</name>
    <name type="synonym">Pyrus baccata</name>
    <dbReference type="NCBI Taxonomy" id="106549"/>
    <lineage>
        <taxon>Eukaryota</taxon>
        <taxon>Viridiplantae</taxon>
        <taxon>Streptophyta</taxon>
        <taxon>Embryophyta</taxon>
        <taxon>Tracheophyta</taxon>
        <taxon>Spermatophyta</taxon>
        <taxon>Magnoliopsida</taxon>
        <taxon>eudicotyledons</taxon>
        <taxon>Gunneridae</taxon>
        <taxon>Pentapetalae</taxon>
        <taxon>rosids</taxon>
        <taxon>fabids</taxon>
        <taxon>Rosales</taxon>
        <taxon>Rosaceae</taxon>
        <taxon>Amygdaloideae</taxon>
        <taxon>Maleae</taxon>
        <taxon>Malus</taxon>
    </lineage>
</organism>
<keyword evidence="4 6" id="KW-0863">Zinc-finger</keyword>
<feature type="domain" description="RING-type" evidence="7">
    <location>
        <begin position="198"/>
        <end position="239"/>
    </location>
</feature>
<evidence type="ECO:0000256" key="1">
    <source>
        <dbReference type="ARBA" id="ARBA00000900"/>
    </source>
</evidence>
<evidence type="ECO:0000313" key="9">
    <source>
        <dbReference type="Proteomes" id="UP000315295"/>
    </source>
</evidence>
<evidence type="ECO:0000259" key="7">
    <source>
        <dbReference type="PROSITE" id="PS50089"/>
    </source>
</evidence>
<dbReference type="InterPro" id="IPR013083">
    <property type="entry name" value="Znf_RING/FYVE/PHD"/>
</dbReference>
<keyword evidence="3" id="KW-0479">Metal-binding</keyword>
<dbReference type="SUPFAM" id="SSF57850">
    <property type="entry name" value="RING/U-box"/>
    <property type="match status" value="1"/>
</dbReference>
<dbReference type="Pfam" id="PF13639">
    <property type="entry name" value="zf-RING_2"/>
    <property type="match status" value="1"/>
</dbReference>
<evidence type="ECO:0000256" key="6">
    <source>
        <dbReference type="PROSITE-ProRule" id="PRU00175"/>
    </source>
</evidence>
<dbReference type="EC" id="2.3.2.27" evidence="2"/>
<dbReference type="EMBL" id="VIEB01000018">
    <property type="protein sequence ID" value="TQE12558.1"/>
    <property type="molecule type" value="Genomic_DNA"/>
</dbReference>
<dbReference type="PROSITE" id="PS50089">
    <property type="entry name" value="ZF_RING_2"/>
    <property type="match status" value="1"/>
</dbReference>
<evidence type="ECO:0000256" key="2">
    <source>
        <dbReference type="ARBA" id="ARBA00012483"/>
    </source>
</evidence>
<dbReference type="AlphaFoldDB" id="A0A540NNE6"/>
<evidence type="ECO:0000256" key="5">
    <source>
        <dbReference type="ARBA" id="ARBA00022833"/>
    </source>
</evidence>
<accession>A0A540NNE6</accession>
<keyword evidence="5" id="KW-0862">Zinc</keyword>
<dbReference type="GO" id="GO:0061630">
    <property type="term" value="F:ubiquitin protein ligase activity"/>
    <property type="evidence" value="ECO:0007669"/>
    <property type="project" value="UniProtKB-EC"/>
</dbReference>
<name>A0A540NNE6_MALBA</name>
<dbReference type="SMART" id="SM00184">
    <property type="entry name" value="RING"/>
    <property type="match status" value="1"/>
</dbReference>
<comment type="caution">
    <text evidence="8">The sequence shown here is derived from an EMBL/GenBank/DDBJ whole genome shotgun (WGS) entry which is preliminary data.</text>
</comment>
<dbReference type="PANTHER" id="PTHR15710">
    <property type="entry name" value="E3 UBIQUITIN-PROTEIN LIGASE PRAJA"/>
    <property type="match status" value="1"/>
</dbReference>
<dbReference type="GO" id="GO:0016567">
    <property type="term" value="P:protein ubiquitination"/>
    <property type="evidence" value="ECO:0007669"/>
    <property type="project" value="TreeGrafter"/>
</dbReference>